<name>A0A507B6M7_9PEZI</name>
<evidence type="ECO:0000256" key="2">
    <source>
        <dbReference type="SAM" id="MobiDB-lite"/>
    </source>
</evidence>
<evidence type="ECO:0000313" key="5">
    <source>
        <dbReference type="EMBL" id="TPX17942.1"/>
    </source>
</evidence>
<evidence type="ECO:0000259" key="4">
    <source>
        <dbReference type="Pfam" id="PF01138"/>
    </source>
</evidence>
<dbReference type="STRING" id="1093900.A0A507B6M7"/>
<dbReference type="GO" id="GO:0000177">
    <property type="term" value="C:cytoplasmic exosome (RNase complex)"/>
    <property type="evidence" value="ECO:0007669"/>
    <property type="project" value="TreeGrafter"/>
</dbReference>
<dbReference type="GO" id="GO:0016075">
    <property type="term" value="P:rRNA catabolic process"/>
    <property type="evidence" value="ECO:0007669"/>
    <property type="project" value="TreeGrafter"/>
</dbReference>
<dbReference type="GO" id="GO:0003723">
    <property type="term" value="F:RNA binding"/>
    <property type="evidence" value="ECO:0007669"/>
    <property type="project" value="TreeGrafter"/>
</dbReference>
<dbReference type="OrthoDB" id="5241710at2759"/>
<sequence length="282" mass="29411">MPPSANSQKVANSNASLRKFPLYSFPPGFVLFLIHGLATGQPFPALGLLPMTASAIVSGLLLFRDKFAASGSPIQNLSPSNVFFADVGLAVFHLAMLIPSFVFLTAPWHEGQVALGAYCTVFQMVDFTAAPPTATRQRPLQLASPIRPPLPSHLPLAHHDSPPPNMPLDTSAYHLGSFLRVDGRRWNELRRCHAQIRTQASADGSSYLEMGNTKVMCVVTGPSEAGPGAKRGAAQGAAGGGGGGAGGAAAGGGQSKEAEVAVSIVVAGFSSVDRKKRARTDK</sequence>
<dbReference type="RefSeq" id="XP_030999653.1">
    <property type="nucleotide sequence ID" value="XM_031134798.1"/>
</dbReference>
<dbReference type="AlphaFoldDB" id="A0A507B6M7"/>
<evidence type="ECO:0000256" key="3">
    <source>
        <dbReference type="SAM" id="Phobius"/>
    </source>
</evidence>
<dbReference type="Pfam" id="PF01138">
    <property type="entry name" value="RNase_PH"/>
    <property type="match status" value="1"/>
</dbReference>
<dbReference type="SUPFAM" id="SSF54211">
    <property type="entry name" value="Ribosomal protein S5 domain 2-like"/>
    <property type="match status" value="1"/>
</dbReference>
<dbReference type="PANTHER" id="PTHR11953:SF0">
    <property type="entry name" value="EXOSOME COMPLEX COMPONENT RRP41"/>
    <property type="match status" value="1"/>
</dbReference>
<feature type="transmembrane region" description="Helical" evidence="3">
    <location>
        <begin position="83"/>
        <end position="104"/>
    </location>
</feature>
<proteinExistence type="inferred from homology"/>
<reference evidence="5 6" key="1">
    <citation type="submission" date="2019-06" db="EMBL/GenBank/DDBJ databases">
        <title>Draft genome sequence of the filamentous fungus Phialemoniopsis curvata isolated from diesel fuel.</title>
        <authorList>
            <person name="Varaljay V.A."/>
            <person name="Lyon W.J."/>
            <person name="Crouch A.L."/>
            <person name="Drake C.E."/>
            <person name="Hollomon J.M."/>
            <person name="Nadeau L.J."/>
            <person name="Nunn H.S."/>
            <person name="Stevenson B.S."/>
            <person name="Bojanowski C.L."/>
            <person name="Crookes-Goodson W.J."/>
        </authorList>
    </citation>
    <scope>NUCLEOTIDE SEQUENCE [LARGE SCALE GENOMIC DNA]</scope>
    <source>
        <strain evidence="5 6">D216</strain>
    </source>
</reference>
<dbReference type="GO" id="GO:0034475">
    <property type="term" value="P:U4 snRNA 3'-end processing"/>
    <property type="evidence" value="ECO:0007669"/>
    <property type="project" value="TreeGrafter"/>
</dbReference>
<feature type="region of interest" description="Disordered" evidence="2">
    <location>
        <begin position="226"/>
        <end position="254"/>
    </location>
</feature>
<feature type="transmembrane region" description="Helical" evidence="3">
    <location>
        <begin position="20"/>
        <end position="38"/>
    </location>
</feature>
<keyword evidence="6" id="KW-1185">Reference proteome</keyword>
<dbReference type="GO" id="GO:0071028">
    <property type="term" value="P:nuclear mRNA surveillance"/>
    <property type="evidence" value="ECO:0007669"/>
    <property type="project" value="TreeGrafter"/>
</dbReference>
<dbReference type="InterPro" id="IPR020568">
    <property type="entry name" value="Ribosomal_Su5_D2-typ_SF"/>
</dbReference>
<feature type="transmembrane region" description="Helical" evidence="3">
    <location>
        <begin position="44"/>
        <end position="63"/>
    </location>
</feature>
<feature type="domain" description="Exoribonuclease phosphorolytic" evidence="4">
    <location>
        <begin position="188"/>
        <end position="230"/>
    </location>
</feature>
<dbReference type="GeneID" id="41979452"/>
<protein>
    <recommendedName>
        <fullName evidence="4">Exoribonuclease phosphorolytic domain-containing protein</fullName>
    </recommendedName>
</protein>
<evidence type="ECO:0000313" key="6">
    <source>
        <dbReference type="Proteomes" id="UP000319257"/>
    </source>
</evidence>
<dbReference type="GO" id="GO:0005730">
    <property type="term" value="C:nucleolus"/>
    <property type="evidence" value="ECO:0007669"/>
    <property type="project" value="TreeGrafter"/>
</dbReference>
<organism evidence="5 6">
    <name type="scientific">Thyridium curvatum</name>
    <dbReference type="NCBI Taxonomy" id="1093900"/>
    <lineage>
        <taxon>Eukaryota</taxon>
        <taxon>Fungi</taxon>
        <taxon>Dikarya</taxon>
        <taxon>Ascomycota</taxon>
        <taxon>Pezizomycotina</taxon>
        <taxon>Sordariomycetes</taxon>
        <taxon>Sordariomycetidae</taxon>
        <taxon>Thyridiales</taxon>
        <taxon>Thyridiaceae</taxon>
        <taxon>Thyridium</taxon>
    </lineage>
</organism>
<accession>A0A507B6M7</accession>
<dbReference type="InterPro" id="IPR027408">
    <property type="entry name" value="PNPase/RNase_PH_dom_sf"/>
</dbReference>
<dbReference type="InterPro" id="IPR001247">
    <property type="entry name" value="ExoRNase_PH_dom1"/>
</dbReference>
<dbReference type="InParanoid" id="A0A507B6M7"/>
<feature type="compositionally biased region" description="Low complexity" evidence="2">
    <location>
        <begin position="226"/>
        <end position="236"/>
    </location>
</feature>
<dbReference type="Proteomes" id="UP000319257">
    <property type="component" value="Unassembled WGS sequence"/>
</dbReference>
<dbReference type="GO" id="GO:0071051">
    <property type="term" value="P:poly(A)-dependent snoRNA 3'-end processing"/>
    <property type="evidence" value="ECO:0007669"/>
    <property type="project" value="TreeGrafter"/>
</dbReference>
<keyword evidence="3" id="KW-1133">Transmembrane helix</keyword>
<dbReference type="Gene3D" id="3.30.230.70">
    <property type="entry name" value="GHMP Kinase, N-terminal domain"/>
    <property type="match status" value="1"/>
</dbReference>
<dbReference type="PANTHER" id="PTHR11953">
    <property type="entry name" value="EXOSOME COMPLEX COMPONENT"/>
    <property type="match status" value="1"/>
</dbReference>
<gene>
    <name evidence="5" type="ORF">E0L32_012005</name>
</gene>
<comment type="similarity">
    <text evidence="1">Belongs to the RNase PH family.</text>
</comment>
<comment type="caution">
    <text evidence="5">The sequence shown here is derived from an EMBL/GenBank/DDBJ whole genome shotgun (WGS) entry which is preliminary data.</text>
</comment>
<keyword evidence="3" id="KW-0472">Membrane</keyword>
<dbReference type="EMBL" id="SKBQ01000129">
    <property type="protein sequence ID" value="TPX17942.1"/>
    <property type="molecule type" value="Genomic_DNA"/>
</dbReference>
<keyword evidence="3" id="KW-0812">Transmembrane</keyword>
<feature type="compositionally biased region" description="Gly residues" evidence="2">
    <location>
        <begin position="237"/>
        <end position="254"/>
    </location>
</feature>
<dbReference type="InterPro" id="IPR050080">
    <property type="entry name" value="RNase_PH"/>
</dbReference>
<dbReference type="GO" id="GO:0000176">
    <property type="term" value="C:nuclear exosome (RNase complex)"/>
    <property type="evidence" value="ECO:0007669"/>
    <property type="project" value="TreeGrafter"/>
</dbReference>
<evidence type="ECO:0000256" key="1">
    <source>
        <dbReference type="ARBA" id="ARBA00006678"/>
    </source>
</evidence>